<evidence type="ECO:0000313" key="3">
    <source>
        <dbReference type="Proteomes" id="UP000234681"/>
    </source>
</evidence>
<evidence type="ECO:0000313" key="2">
    <source>
        <dbReference type="EMBL" id="EDM08285.1"/>
    </source>
</evidence>
<name>A6J8E9_RAT</name>
<proteinExistence type="predicted"/>
<sequence>MRRKAFWHTPRLPTLPKRGPRAGAGEARSLRVLRADTRADMEHREQEEQL</sequence>
<dbReference type="AlphaFoldDB" id="A6J8E9"/>
<feature type="compositionally biased region" description="Basic and acidic residues" evidence="1">
    <location>
        <begin position="33"/>
        <end position="50"/>
    </location>
</feature>
<organism evidence="2 3">
    <name type="scientific">Rattus norvegicus</name>
    <name type="common">Rat</name>
    <dbReference type="NCBI Taxonomy" id="10116"/>
    <lineage>
        <taxon>Eukaryota</taxon>
        <taxon>Metazoa</taxon>
        <taxon>Chordata</taxon>
        <taxon>Craniata</taxon>
        <taxon>Vertebrata</taxon>
        <taxon>Euteleostomi</taxon>
        <taxon>Mammalia</taxon>
        <taxon>Eutheria</taxon>
        <taxon>Euarchontoglires</taxon>
        <taxon>Glires</taxon>
        <taxon>Rodentia</taxon>
        <taxon>Myomorpha</taxon>
        <taxon>Muroidea</taxon>
        <taxon>Muridae</taxon>
        <taxon>Murinae</taxon>
        <taxon>Rattus</taxon>
    </lineage>
</organism>
<feature type="region of interest" description="Disordered" evidence="1">
    <location>
        <begin position="1"/>
        <end position="50"/>
    </location>
</feature>
<reference evidence="2 3" key="1">
    <citation type="submission" date="2005-09" db="EMBL/GenBank/DDBJ databases">
        <authorList>
            <person name="Mural R.J."/>
            <person name="Li P.W."/>
            <person name="Adams M.D."/>
            <person name="Amanatides P.G."/>
            <person name="Baden-Tillson H."/>
            <person name="Barnstead M."/>
            <person name="Chin S.H."/>
            <person name="Dew I."/>
            <person name="Evans C.A."/>
            <person name="Ferriera S."/>
            <person name="Flanigan M."/>
            <person name="Fosler C."/>
            <person name="Glodek A."/>
            <person name="Gu Z."/>
            <person name="Holt R.A."/>
            <person name="Jennings D."/>
            <person name="Kraft C.L."/>
            <person name="Lu F."/>
            <person name="Nguyen T."/>
            <person name="Nusskern D.R."/>
            <person name="Pfannkoch C.M."/>
            <person name="Sitter C."/>
            <person name="Sutton G.G."/>
            <person name="Venter J.C."/>
            <person name="Wang Z."/>
            <person name="Woodage T."/>
            <person name="Zheng X.H."/>
            <person name="Zhong F."/>
        </authorList>
    </citation>
    <scope>NUCLEOTIDE SEQUENCE [LARGE SCALE GENOMIC DNA]</scope>
    <source>
        <strain>BN</strain>
        <strain evidence="3">Sprague-Dawley</strain>
    </source>
</reference>
<dbReference type="EMBL" id="CH473979">
    <property type="protein sequence ID" value="EDM08285.1"/>
    <property type="molecule type" value="Genomic_DNA"/>
</dbReference>
<accession>A6J8E9</accession>
<gene>
    <name evidence="2" type="ORF">rCG_54498</name>
</gene>
<evidence type="ECO:0000256" key="1">
    <source>
        <dbReference type="SAM" id="MobiDB-lite"/>
    </source>
</evidence>
<protein>
    <submittedName>
        <fullName evidence="2">RCG54498</fullName>
    </submittedName>
</protein>
<dbReference type="Proteomes" id="UP000234681">
    <property type="component" value="Chromosome 1"/>
</dbReference>